<reference evidence="8 9" key="1">
    <citation type="submission" date="2019-11" db="EMBL/GenBank/DDBJ databases">
        <title>Draft genome sequence of Blautia luti DSM 14534T, isolated from human stool.</title>
        <authorList>
            <person name="Ortiz R."/>
            <person name="Melis-Arcos F."/>
            <person name="Covarrubias P."/>
            <person name="Cardenas J.P."/>
            <person name="Perez-Donoso J."/>
            <person name="Almonacid D."/>
        </authorList>
    </citation>
    <scope>NUCLEOTIDE SEQUENCE [LARGE SCALE GENOMIC DNA]</scope>
    <source>
        <strain evidence="8 9">DSM 14534</strain>
    </source>
</reference>
<evidence type="ECO:0000256" key="5">
    <source>
        <dbReference type="ARBA" id="ARBA00023163"/>
    </source>
</evidence>
<evidence type="ECO:0000256" key="1">
    <source>
        <dbReference type="ARBA" id="ARBA00005952"/>
    </source>
</evidence>
<comment type="caution">
    <text evidence="8">The sequence shown here is derived from an EMBL/GenBank/DDBJ whole genome shotgun (WGS) entry which is preliminary data.</text>
</comment>
<evidence type="ECO:0000313" key="9">
    <source>
        <dbReference type="Proteomes" id="UP000437824"/>
    </source>
</evidence>
<comment type="similarity">
    <text evidence="1 6">Belongs to the NusB family.</text>
</comment>
<dbReference type="SUPFAM" id="SSF48013">
    <property type="entry name" value="NusB-like"/>
    <property type="match status" value="1"/>
</dbReference>
<dbReference type="GO" id="GO:0006353">
    <property type="term" value="P:DNA-templated transcription termination"/>
    <property type="evidence" value="ECO:0007669"/>
    <property type="project" value="UniProtKB-UniRule"/>
</dbReference>
<dbReference type="NCBIfam" id="TIGR01951">
    <property type="entry name" value="nusB"/>
    <property type="match status" value="1"/>
</dbReference>
<sequence length="140" mass="16244">MRRREQREHIFKLLFMTEFNSEEEMSEQLSLYFDSLEELSEKDQEYMRAKYNHVLEHLGEIDTILNETSKGWKTKRMSRVDLNALRLAVYELKFDEDVPTGVAINEAVELAKRFGGDTSGSFVNGILGKIANSESEEKSE</sequence>
<dbReference type="Pfam" id="PF01029">
    <property type="entry name" value="NusB"/>
    <property type="match status" value="1"/>
</dbReference>
<dbReference type="PANTHER" id="PTHR11078">
    <property type="entry name" value="N UTILIZATION SUBSTANCE PROTEIN B-RELATED"/>
    <property type="match status" value="1"/>
</dbReference>
<keyword evidence="4 6" id="KW-0805">Transcription regulation</keyword>
<comment type="function">
    <text evidence="6">Involved in transcription antitermination. Required for transcription of ribosomal RNA (rRNA) genes. Binds specifically to the boxA antiterminator sequence of the ribosomal RNA (rrn) operons.</text>
</comment>
<keyword evidence="3 6" id="KW-0694">RNA-binding</keyword>
<organism evidence="8 9">
    <name type="scientific">Blautia luti DSM 14534 = JCM 17040</name>
    <dbReference type="NCBI Taxonomy" id="649762"/>
    <lineage>
        <taxon>Bacteria</taxon>
        <taxon>Bacillati</taxon>
        <taxon>Bacillota</taxon>
        <taxon>Clostridia</taxon>
        <taxon>Lachnospirales</taxon>
        <taxon>Lachnospiraceae</taxon>
        <taxon>Blautia</taxon>
    </lineage>
</organism>
<accession>A0A844GN35</accession>
<gene>
    <name evidence="6 8" type="primary">nusB</name>
    <name evidence="8" type="ORF">GKZ57_07975</name>
</gene>
<evidence type="ECO:0000256" key="4">
    <source>
        <dbReference type="ARBA" id="ARBA00023015"/>
    </source>
</evidence>
<dbReference type="GO" id="GO:0005829">
    <property type="term" value="C:cytosol"/>
    <property type="evidence" value="ECO:0007669"/>
    <property type="project" value="TreeGrafter"/>
</dbReference>
<feature type="domain" description="NusB/RsmB/TIM44" evidence="7">
    <location>
        <begin position="5"/>
        <end position="131"/>
    </location>
</feature>
<proteinExistence type="inferred from homology"/>
<keyword evidence="5 6" id="KW-0804">Transcription</keyword>
<dbReference type="EMBL" id="WMBC01000005">
    <property type="protein sequence ID" value="MTD61205.1"/>
    <property type="molecule type" value="Genomic_DNA"/>
</dbReference>
<name>A0A844GN35_9FIRM</name>
<dbReference type="GO" id="GO:0031564">
    <property type="term" value="P:transcription antitermination"/>
    <property type="evidence" value="ECO:0007669"/>
    <property type="project" value="UniProtKB-KW"/>
</dbReference>
<dbReference type="Proteomes" id="UP000437824">
    <property type="component" value="Unassembled WGS sequence"/>
</dbReference>
<dbReference type="HAMAP" id="MF_00073">
    <property type="entry name" value="NusB"/>
    <property type="match status" value="1"/>
</dbReference>
<dbReference type="InterPro" id="IPR035926">
    <property type="entry name" value="NusB-like_sf"/>
</dbReference>
<protein>
    <recommendedName>
        <fullName evidence="6">Transcription antitermination protein NusB</fullName>
    </recommendedName>
    <alternativeName>
        <fullName evidence="6">Antitermination factor NusB</fullName>
    </alternativeName>
</protein>
<dbReference type="RefSeq" id="WP_154780241.1">
    <property type="nucleotide sequence ID" value="NZ_WMBC01000005.1"/>
</dbReference>
<evidence type="ECO:0000256" key="6">
    <source>
        <dbReference type="HAMAP-Rule" id="MF_00073"/>
    </source>
</evidence>
<keyword evidence="2 6" id="KW-0889">Transcription antitermination</keyword>
<evidence type="ECO:0000313" key="8">
    <source>
        <dbReference type="EMBL" id="MTD61205.1"/>
    </source>
</evidence>
<dbReference type="GO" id="GO:0003723">
    <property type="term" value="F:RNA binding"/>
    <property type="evidence" value="ECO:0007669"/>
    <property type="project" value="UniProtKB-UniRule"/>
</dbReference>
<dbReference type="InterPro" id="IPR011605">
    <property type="entry name" value="NusB_fam"/>
</dbReference>
<dbReference type="AlphaFoldDB" id="A0A844GN35"/>
<dbReference type="InterPro" id="IPR006027">
    <property type="entry name" value="NusB_RsmB_TIM44"/>
</dbReference>
<evidence type="ECO:0000256" key="2">
    <source>
        <dbReference type="ARBA" id="ARBA00022814"/>
    </source>
</evidence>
<evidence type="ECO:0000256" key="3">
    <source>
        <dbReference type="ARBA" id="ARBA00022884"/>
    </source>
</evidence>
<evidence type="ECO:0000259" key="7">
    <source>
        <dbReference type="Pfam" id="PF01029"/>
    </source>
</evidence>
<dbReference type="PANTHER" id="PTHR11078:SF3">
    <property type="entry name" value="ANTITERMINATION NUSB DOMAIN-CONTAINING PROTEIN"/>
    <property type="match status" value="1"/>
</dbReference>
<dbReference type="Gene3D" id="1.10.940.10">
    <property type="entry name" value="NusB-like"/>
    <property type="match status" value="1"/>
</dbReference>